<sequence>DWIETCLLVRNDNHLGLNTLNEMARELIDTSEHQVALAVRSMDRRSDVLADSYPFRITEDYLQVDTGAQEFPYTSLLTMTATSPFNQLVDLSHAEFEASAIQFEKITEEAIRSLLGPGSKALRFGYPNELGRPSGFQEAMVWLADQLEVKLGDRFRPPERKDGGVDVIGWKPFPDNKSGMPVLFVQCTLQRDFTDKAADIELRHWSGWIKLQTPPTTVLAIPGHVAGHEKWEAI</sequence>
<reference evidence="1" key="1">
    <citation type="submission" date="2018-05" db="EMBL/GenBank/DDBJ databases">
        <authorList>
            <person name="Lanie J.A."/>
            <person name="Ng W.-L."/>
            <person name="Kazmierczak K.M."/>
            <person name="Andrzejewski T.M."/>
            <person name="Davidsen T.M."/>
            <person name="Wayne K.J."/>
            <person name="Tettelin H."/>
            <person name="Glass J.I."/>
            <person name="Rusch D."/>
            <person name="Podicherti R."/>
            <person name="Tsui H.-C.T."/>
            <person name="Winkler M.E."/>
        </authorList>
    </citation>
    <scope>NUCLEOTIDE SEQUENCE</scope>
</reference>
<gene>
    <name evidence="1" type="ORF">METZ01_LOCUS500921</name>
</gene>
<organism evidence="1">
    <name type="scientific">marine metagenome</name>
    <dbReference type="NCBI Taxonomy" id="408172"/>
    <lineage>
        <taxon>unclassified sequences</taxon>
        <taxon>metagenomes</taxon>
        <taxon>ecological metagenomes</taxon>
    </lineage>
</organism>
<feature type="non-terminal residue" evidence="1">
    <location>
        <position position="234"/>
    </location>
</feature>
<feature type="non-terminal residue" evidence="1">
    <location>
        <position position="1"/>
    </location>
</feature>
<protein>
    <submittedName>
        <fullName evidence="1">Uncharacterized protein</fullName>
    </submittedName>
</protein>
<name>A0A383DU65_9ZZZZ</name>
<dbReference type="EMBL" id="UINC01220238">
    <property type="protein sequence ID" value="SVE48067.1"/>
    <property type="molecule type" value="Genomic_DNA"/>
</dbReference>
<evidence type="ECO:0000313" key="1">
    <source>
        <dbReference type="EMBL" id="SVE48067.1"/>
    </source>
</evidence>
<proteinExistence type="predicted"/>
<dbReference type="AlphaFoldDB" id="A0A383DU65"/>
<accession>A0A383DU65</accession>